<sequence length="200" mass="23106">MGIHHTGNNWPTRRPCALCFRLIGARKRDSFRFTNPDSTQSICQRPKDFPNFERIPGDGIRTIAEEELRETRHKRFIVVGDIHGMHSSFKKILSSVSYSESSDYLIHVGDLVAKGPSSPQVLNNLSQANVTGVRGNHDQKVIEWKAWIEWVQSHKGGRAWLRDMESKTPEELDDLKRKSNKRKWKIPDGWKFGGEHYWIA</sequence>
<proteinExistence type="predicted"/>
<dbReference type="Proteomes" id="UP000789525">
    <property type="component" value="Unassembled WGS sequence"/>
</dbReference>
<comment type="caution">
    <text evidence="1">The sequence shown here is derived from an EMBL/GenBank/DDBJ whole genome shotgun (WGS) entry which is preliminary data.</text>
</comment>
<evidence type="ECO:0000313" key="2">
    <source>
        <dbReference type="Proteomes" id="UP000789525"/>
    </source>
</evidence>
<evidence type="ECO:0000313" key="1">
    <source>
        <dbReference type="EMBL" id="CAG8711476.1"/>
    </source>
</evidence>
<feature type="non-terminal residue" evidence="1">
    <location>
        <position position="200"/>
    </location>
</feature>
<accession>A0ACA9PMJ2</accession>
<name>A0ACA9PMJ2_9GLOM</name>
<keyword evidence="2" id="KW-1185">Reference proteome</keyword>
<protein>
    <submittedName>
        <fullName evidence="1">17213_t:CDS:1</fullName>
    </submittedName>
</protein>
<reference evidence="1" key="1">
    <citation type="submission" date="2021-06" db="EMBL/GenBank/DDBJ databases">
        <authorList>
            <person name="Kallberg Y."/>
            <person name="Tangrot J."/>
            <person name="Rosling A."/>
        </authorList>
    </citation>
    <scope>NUCLEOTIDE SEQUENCE</scope>
    <source>
        <strain evidence="1">CL356</strain>
    </source>
</reference>
<feature type="non-terminal residue" evidence="1">
    <location>
        <position position="1"/>
    </location>
</feature>
<gene>
    <name evidence="1" type="ORF">ACOLOM_LOCUS10693</name>
</gene>
<organism evidence="1 2">
    <name type="scientific">Acaulospora colombiana</name>
    <dbReference type="NCBI Taxonomy" id="27376"/>
    <lineage>
        <taxon>Eukaryota</taxon>
        <taxon>Fungi</taxon>
        <taxon>Fungi incertae sedis</taxon>
        <taxon>Mucoromycota</taxon>
        <taxon>Glomeromycotina</taxon>
        <taxon>Glomeromycetes</taxon>
        <taxon>Diversisporales</taxon>
        <taxon>Acaulosporaceae</taxon>
        <taxon>Acaulospora</taxon>
    </lineage>
</organism>
<dbReference type="EMBL" id="CAJVPT010035486">
    <property type="protein sequence ID" value="CAG8711476.1"/>
    <property type="molecule type" value="Genomic_DNA"/>
</dbReference>